<protein>
    <submittedName>
        <fullName evidence="2">Uncharacterized protein LOC111013376</fullName>
    </submittedName>
</protein>
<accession>A0A6J1CPH5</accession>
<dbReference type="Proteomes" id="UP000504603">
    <property type="component" value="Unplaced"/>
</dbReference>
<gene>
    <name evidence="2" type="primary">LOC111013376</name>
</gene>
<dbReference type="GeneID" id="111013376"/>
<evidence type="ECO:0000313" key="2">
    <source>
        <dbReference type="RefSeq" id="XP_022143499.1"/>
    </source>
</evidence>
<name>A0A6J1CPH5_MOMCH</name>
<dbReference type="PANTHER" id="PTHR33067:SF39">
    <property type="entry name" value="TRANSCRIPTION FACTOR INTERACTOR AND REGULATOR CCHC(ZN) FAMILY"/>
    <property type="match status" value="1"/>
</dbReference>
<dbReference type="PANTHER" id="PTHR33067">
    <property type="entry name" value="RNA-DIRECTED DNA POLYMERASE-RELATED"/>
    <property type="match status" value="1"/>
</dbReference>
<keyword evidence="1" id="KW-1185">Reference proteome</keyword>
<sequence>MPTYVRFLKDILTKKRKLGDYETVAMTKAYNVILTSKIPTNMKDPRSFTIPVFIGAQKIGLALYKEVPIILGRPFFSTGRALVDVHKGELTMHMQDQEMKFSVHDYMKFPAESEECTVLKILDEALMEE</sequence>
<reference evidence="2" key="1">
    <citation type="submission" date="2025-08" db="UniProtKB">
        <authorList>
            <consortium name="RefSeq"/>
        </authorList>
    </citation>
    <scope>IDENTIFICATION</scope>
    <source>
        <strain evidence="2">OHB3-1</strain>
    </source>
</reference>
<organism evidence="1 2">
    <name type="scientific">Momordica charantia</name>
    <name type="common">Bitter gourd</name>
    <name type="synonym">Balsam pear</name>
    <dbReference type="NCBI Taxonomy" id="3673"/>
    <lineage>
        <taxon>Eukaryota</taxon>
        <taxon>Viridiplantae</taxon>
        <taxon>Streptophyta</taxon>
        <taxon>Embryophyta</taxon>
        <taxon>Tracheophyta</taxon>
        <taxon>Spermatophyta</taxon>
        <taxon>Magnoliopsida</taxon>
        <taxon>eudicotyledons</taxon>
        <taxon>Gunneridae</taxon>
        <taxon>Pentapetalae</taxon>
        <taxon>rosids</taxon>
        <taxon>fabids</taxon>
        <taxon>Cucurbitales</taxon>
        <taxon>Cucurbitaceae</taxon>
        <taxon>Momordiceae</taxon>
        <taxon>Momordica</taxon>
    </lineage>
</organism>
<dbReference type="OrthoDB" id="1744547at2759"/>
<dbReference type="AlphaFoldDB" id="A0A6J1CPH5"/>
<dbReference type="RefSeq" id="XP_022143499.1">
    <property type="nucleotide sequence ID" value="XM_022287807.1"/>
</dbReference>
<proteinExistence type="predicted"/>
<dbReference type="KEGG" id="mcha:111013376"/>
<evidence type="ECO:0000313" key="1">
    <source>
        <dbReference type="Proteomes" id="UP000504603"/>
    </source>
</evidence>